<dbReference type="InterPro" id="IPR051398">
    <property type="entry name" value="Polysacch_Deacetylase"/>
</dbReference>
<proteinExistence type="predicted"/>
<sequence>MNRTKLLIRTLIFFVAGIALLMPVLGVSKGKTMYAEQVAVLMYHHIYNEDESSGTITTDLFEEQLVYLREHGYTFISLQQFLAFMEGAAVPDNAVLVTFDDGYESVYANAYPILTRMGIPAANFIITNKHDNPREHTPTFMTPDEIRTMTTAMPGIISAQCHTEGMHDNPDAPFMVTRLPTPDGGKETEEQYRQRIVSDTRACIQRLTPLGPEKVNTLAYPYGVYDKISSELLREAGIEYAFTIVPEMATRSVNKMQIPRINAGSPHISPEVLHQTIQRRIETVIR</sequence>
<organism evidence="4 5">
    <name type="scientific">Paenibacillus oceani</name>
    <dbReference type="NCBI Taxonomy" id="2772510"/>
    <lineage>
        <taxon>Bacteria</taxon>
        <taxon>Bacillati</taxon>
        <taxon>Bacillota</taxon>
        <taxon>Bacilli</taxon>
        <taxon>Bacillales</taxon>
        <taxon>Paenibacillaceae</taxon>
        <taxon>Paenibacillus</taxon>
    </lineage>
</organism>
<accession>A0A927H0L4</accession>
<evidence type="ECO:0000313" key="4">
    <source>
        <dbReference type="EMBL" id="MBD2863810.1"/>
    </source>
</evidence>
<dbReference type="InterPro" id="IPR011330">
    <property type="entry name" value="Glyco_hydro/deAcase_b/a-brl"/>
</dbReference>
<comment type="caution">
    <text evidence="4">The sequence shown here is derived from an EMBL/GenBank/DDBJ whole genome shotgun (WGS) entry which is preliminary data.</text>
</comment>
<dbReference type="PANTHER" id="PTHR34216">
    <property type="match status" value="1"/>
</dbReference>
<dbReference type="PROSITE" id="PS51677">
    <property type="entry name" value="NODB"/>
    <property type="match status" value="1"/>
</dbReference>
<evidence type="ECO:0000313" key="5">
    <source>
        <dbReference type="Proteomes" id="UP000639396"/>
    </source>
</evidence>
<keyword evidence="2" id="KW-0732">Signal</keyword>
<dbReference type="Gene3D" id="3.20.20.370">
    <property type="entry name" value="Glycoside hydrolase/deacetylase"/>
    <property type="match status" value="1"/>
</dbReference>
<evidence type="ECO:0000256" key="2">
    <source>
        <dbReference type="ARBA" id="ARBA00022729"/>
    </source>
</evidence>
<dbReference type="Pfam" id="PF01522">
    <property type="entry name" value="Polysacc_deac_1"/>
    <property type="match status" value="1"/>
</dbReference>
<dbReference type="InterPro" id="IPR002509">
    <property type="entry name" value="NODB_dom"/>
</dbReference>
<dbReference type="GO" id="GO:0005975">
    <property type="term" value="P:carbohydrate metabolic process"/>
    <property type="evidence" value="ECO:0007669"/>
    <property type="project" value="InterPro"/>
</dbReference>
<dbReference type="EMBL" id="JACXJA010000022">
    <property type="protein sequence ID" value="MBD2863810.1"/>
    <property type="molecule type" value="Genomic_DNA"/>
</dbReference>
<dbReference type="GO" id="GO:0016810">
    <property type="term" value="F:hydrolase activity, acting on carbon-nitrogen (but not peptide) bonds"/>
    <property type="evidence" value="ECO:0007669"/>
    <property type="project" value="InterPro"/>
</dbReference>
<dbReference type="AlphaFoldDB" id="A0A927H0L4"/>
<evidence type="ECO:0000259" key="3">
    <source>
        <dbReference type="PROSITE" id="PS51677"/>
    </source>
</evidence>
<feature type="domain" description="NodB homology" evidence="3">
    <location>
        <begin position="93"/>
        <end position="286"/>
    </location>
</feature>
<dbReference type="Proteomes" id="UP000639396">
    <property type="component" value="Unassembled WGS sequence"/>
</dbReference>
<dbReference type="GO" id="GO:0005576">
    <property type="term" value="C:extracellular region"/>
    <property type="evidence" value="ECO:0007669"/>
    <property type="project" value="UniProtKB-SubCell"/>
</dbReference>
<evidence type="ECO:0000256" key="1">
    <source>
        <dbReference type="ARBA" id="ARBA00004613"/>
    </source>
</evidence>
<dbReference type="PANTHER" id="PTHR34216:SF3">
    <property type="entry name" value="POLY-BETA-1,6-N-ACETYL-D-GLUCOSAMINE N-DEACETYLASE"/>
    <property type="match status" value="1"/>
</dbReference>
<keyword evidence="5" id="KW-1185">Reference proteome</keyword>
<dbReference type="SUPFAM" id="SSF88713">
    <property type="entry name" value="Glycoside hydrolase/deacetylase"/>
    <property type="match status" value="1"/>
</dbReference>
<name>A0A927H0L4_9BACL</name>
<dbReference type="RefSeq" id="WP_190929436.1">
    <property type="nucleotide sequence ID" value="NZ_JACXJA010000022.1"/>
</dbReference>
<protein>
    <submittedName>
        <fullName evidence="4">Polysaccharide deacetylase family protein</fullName>
    </submittedName>
</protein>
<gene>
    <name evidence="4" type="ORF">IDH45_17615</name>
</gene>
<reference evidence="4" key="1">
    <citation type="submission" date="2020-09" db="EMBL/GenBank/DDBJ databases">
        <title>A novel bacterium of genus Paenibacillus, isolated from South China Sea.</title>
        <authorList>
            <person name="Huang H."/>
            <person name="Mo K."/>
            <person name="Hu Y."/>
        </authorList>
    </citation>
    <scope>NUCLEOTIDE SEQUENCE</scope>
    <source>
        <strain evidence="4">IB182363</strain>
    </source>
</reference>
<comment type="subcellular location">
    <subcellularLocation>
        <location evidence="1">Secreted</location>
    </subcellularLocation>
</comment>